<proteinExistence type="predicted"/>
<organism evidence="1 2">
    <name type="scientific">Trichinella nelsoni</name>
    <dbReference type="NCBI Taxonomy" id="6336"/>
    <lineage>
        <taxon>Eukaryota</taxon>
        <taxon>Metazoa</taxon>
        <taxon>Ecdysozoa</taxon>
        <taxon>Nematoda</taxon>
        <taxon>Enoplea</taxon>
        <taxon>Dorylaimia</taxon>
        <taxon>Trichinellida</taxon>
        <taxon>Trichinellidae</taxon>
        <taxon>Trichinella</taxon>
    </lineage>
</organism>
<evidence type="ECO:0000313" key="2">
    <source>
        <dbReference type="Proteomes" id="UP000054630"/>
    </source>
</evidence>
<evidence type="ECO:0000313" key="1">
    <source>
        <dbReference type="EMBL" id="KRX21132.1"/>
    </source>
</evidence>
<dbReference type="AlphaFoldDB" id="A0A0V0S355"/>
<comment type="caution">
    <text evidence="1">The sequence shown here is derived from an EMBL/GenBank/DDBJ whole genome shotgun (WGS) entry which is preliminary data.</text>
</comment>
<name>A0A0V0S355_9BILA</name>
<accession>A0A0V0S355</accession>
<protein>
    <submittedName>
        <fullName evidence="1">Uncharacterized protein</fullName>
    </submittedName>
</protein>
<dbReference type="Proteomes" id="UP000054630">
    <property type="component" value="Unassembled WGS sequence"/>
</dbReference>
<sequence>MRCSESVLVDWCCKPAVEFFQKNTITRIFCTVCSSYFSSKVASVEQKFSTIVVVIIPKGGALVVGSRQQTAVPNSPMAFAFRLDRRIRCRGAGPSAL</sequence>
<gene>
    <name evidence="1" type="ORF">T07_5089</name>
</gene>
<dbReference type="EMBL" id="JYDL01000042">
    <property type="protein sequence ID" value="KRX21132.1"/>
    <property type="molecule type" value="Genomic_DNA"/>
</dbReference>
<reference evidence="1 2" key="1">
    <citation type="submission" date="2015-01" db="EMBL/GenBank/DDBJ databases">
        <title>Evolution of Trichinella species and genotypes.</title>
        <authorList>
            <person name="Korhonen P.K."/>
            <person name="Edoardo P."/>
            <person name="Giuseppe L.R."/>
            <person name="Gasser R.B."/>
        </authorList>
    </citation>
    <scope>NUCLEOTIDE SEQUENCE [LARGE SCALE GENOMIC DNA]</scope>
    <source>
        <strain evidence="1">ISS37</strain>
    </source>
</reference>
<keyword evidence="2" id="KW-1185">Reference proteome</keyword>